<feature type="region of interest" description="Disordered" evidence="8">
    <location>
        <begin position="288"/>
        <end position="341"/>
    </location>
</feature>
<keyword evidence="5 6" id="KW-0103">Bromodomain</keyword>
<proteinExistence type="predicted"/>
<dbReference type="PROSITE" id="PS50016">
    <property type="entry name" value="ZF_PHD_2"/>
    <property type="match status" value="1"/>
</dbReference>
<evidence type="ECO:0000259" key="12">
    <source>
        <dbReference type="PROSITE" id="PS51414"/>
    </source>
</evidence>
<organism evidence="13 14">
    <name type="scientific">Dicentrarchus labrax</name>
    <name type="common">European seabass</name>
    <name type="synonym">Morone labrax</name>
    <dbReference type="NCBI Taxonomy" id="13489"/>
    <lineage>
        <taxon>Eukaryota</taxon>
        <taxon>Metazoa</taxon>
        <taxon>Chordata</taxon>
        <taxon>Craniata</taxon>
        <taxon>Vertebrata</taxon>
        <taxon>Euteleostomi</taxon>
        <taxon>Actinopterygii</taxon>
        <taxon>Neopterygii</taxon>
        <taxon>Teleostei</taxon>
        <taxon>Neoteleostei</taxon>
        <taxon>Acanthomorphata</taxon>
        <taxon>Eupercaria</taxon>
        <taxon>Moronidae</taxon>
        <taxon>Dicentrarchus</taxon>
    </lineage>
</organism>
<dbReference type="GO" id="GO:0006959">
    <property type="term" value="P:humoral immune response"/>
    <property type="evidence" value="ECO:0007669"/>
    <property type="project" value="InterPro"/>
</dbReference>
<keyword evidence="3 7" id="KW-0863">Zinc-finger</keyword>
<evidence type="ECO:0000259" key="10">
    <source>
        <dbReference type="PROSITE" id="PS50016"/>
    </source>
</evidence>
<keyword evidence="1" id="KW-0597">Phosphoprotein</keyword>
<dbReference type="PANTHER" id="PTHR46386:SF1">
    <property type="entry name" value="NUCLEAR BODY PROTEIN SP140-LIKE PROTEIN"/>
    <property type="match status" value="1"/>
</dbReference>
<reference evidence="13" key="2">
    <citation type="submission" date="2025-09" db="UniProtKB">
        <authorList>
            <consortium name="Ensembl"/>
        </authorList>
    </citation>
    <scope>IDENTIFICATION</scope>
</reference>
<dbReference type="InterPro" id="IPR011011">
    <property type="entry name" value="Znf_FYVE_PHD"/>
</dbReference>
<dbReference type="GO" id="GO:0045182">
    <property type="term" value="F:translation regulator activity"/>
    <property type="evidence" value="ECO:0007669"/>
    <property type="project" value="InterPro"/>
</dbReference>
<gene>
    <name evidence="13" type="primary">sp100.1</name>
</gene>
<feature type="domain" description="HSR" evidence="12">
    <location>
        <begin position="1"/>
        <end position="109"/>
    </location>
</feature>
<feature type="compositionally biased region" description="Polar residues" evidence="8">
    <location>
        <begin position="307"/>
        <end position="318"/>
    </location>
</feature>
<feature type="domain" description="Bromo" evidence="9">
    <location>
        <begin position="548"/>
        <end position="601"/>
    </location>
</feature>
<dbReference type="InterPro" id="IPR004865">
    <property type="entry name" value="HSR_dom"/>
</dbReference>
<keyword evidence="14" id="KW-1185">Reference proteome</keyword>
<dbReference type="Pfam" id="PF00628">
    <property type="entry name" value="PHD"/>
    <property type="match status" value="1"/>
</dbReference>
<evidence type="ECO:0000256" key="2">
    <source>
        <dbReference type="ARBA" id="ARBA00022723"/>
    </source>
</evidence>
<dbReference type="Pfam" id="PF00439">
    <property type="entry name" value="Bromodomain"/>
    <property type="match status" value="1"/>
</dbReference>
<evidence type="ECO:0000313" key="13">
    <source>
        <dbReference type="Ensembl" id="ENSDLAP00005008212.2"/>
    </source>
</evidence>
<dbReference type="GeneID" id="127356445"/>
<sequence length="623" mass="72042">MDPLDFLESDELLTFFHCHKTEMSCMEKPHTFLNQLRDHNLIPEDRYKKMYRMKSKDNLKIATYEVLDWLERERSDYIKDFWRCVFKETIMNLYPTLRLLRNSLMDGSFHFDTKLPEKVEKEGKGKELSEDEEGEEKRVNSVKKKRKLRSTCDDEEEQAGPSSQSTPSQKKKSKKISFSSPLKKGEKNDIWTWEIYKSQLPVTCGDQQGTLVRGRLAKGEKCILVNKQWLTPSEFERFAGKGSFKNWKLSIRCMDTPLAKLIQDGHLKSVKYKGGCKKAKKSLFPSSITVSEGEEDENECASDSEDQVSSNSKDGSTDVTDEEGEMEEETEQQPEANSDSRKKVFKVTCRALSGTLHKRRFASGTCGKSIRTETSWLTPVEFMNEASCQTDASWRKDITWEGKPLSVLTEAKILKIHSLLCSCRLCKPDSTEQDNQKNDDECCICKREEDEEEEEGELVVCDHCPRSFHQKCHLPHVEDAILGDDSIWMCTFCVFKSNQGCYYFNELTMEAATSLQISQRMLQCQYLLLHLCNVDEEQTFTTNPTLYLADYSKVIKTPMWLGKVADKLQKKLYQTVGQFVSDIQLIFTNCASYNRDNAEFFAMGNRLKELFDEEFKKVFNVRE</sequence>
<dbReference type="InterPro" id="IPR001487">
    <property type="entry name" value="Bromodomain"/>
</dbReference>
<dbReference type="GeneTree" id="ENSGT00940000166738"/>
<dbReference type="SMART" id="SM00297">
    <property type="entry name" value="BROMO"/>
    <property type="match status" value="1"/>
</dbReference>
<feature type="compositionally biased region" description="Basic residues" evidence="8">
    <location>
        <begin position="140"/>
        <end position="149"/>
    </location>
</feature>
<evidence type="ECO:0000313" key="14">
    <source>
        <dbReference type="Proteomes" id="UP000694389"/>
    </source>
</evidence>
<feature type="domain" description="SAND" evidence="11">
    <location>
        <begin position="190"/>
        <end position="268"/>
    </location>
</feature>
<dbReference type="InterPro" id="IPR013083">
    <property type="entry name" value="Znf_RING/FYVE/PHD"/>
</dbReference>
<dbReference type="PROSITE" id="PS50864">
    <property type="entry name" value="SAND"/>
    <property type="match status" value="2"/>
</dbReference>
<dbReference type="GO" id="GO:0005634">
    <property type="term" value="C:nucleus"/>
    <property type="evidence" value="ECO:0007669"/>
    <property type="project" value="InterPro"/>
</dbReference>
<dbReference type="OMA" id="CMENPQT"/>
<dbReference type="OrthoDB" id="1870062at2759"/>
<dbReference type="Ensembl" id="ENSDLAT00005008997.2">
    <property type="protein sequence ID" value="ENSDLAP00005008212.2"/>
    <property type="gene ID" value="ENSDLAG00005004318.2"/>
</dbReference>
<evidence type="ECO:0000256" key="3">
    <source>
        <dbReference type="ARBA" id="ARBA00022771"/>
    </source>
</evidence>
<evidence type="ECO:0000256" key="5">
    <source>
        <dbReference type="ARBA" id="ARBA00023117"/>
    </source>
</evidence>
<dbReference type="Gene3D" id="3.10.390.10">
    <property type="entry name" value="SAND domain-like"/>
    <property type="match status" value="2"/>
</dbReference>
<dbReference type="Proteomes" id="UP000694389">
    <property type="component" value="Unassembled WGS sequence"/>
</dbReference>
<dbReference type="GO" id="GO:0000981">
    <property type="term" value="F:DNA-binding transcription factor activity, RNA polymerase II-specific"/>
    <property type="evidence" value="ECO:0007669"/>
    <property type="project" value="TreeGrafter"/>
</dbReference>
<dbReference type="GO" id="GO:0003677">
    <property type="term" value="F:DNA binding"/>
    <property type="evidence" value="ECO:0007669"/>
    <property type="project" value="InterPro"/>
</dbReference>
<feature type="region of interest" description="Disordered" evidence="8">
    <location>
        <begin position="120"/>
        <end position="182"/>
    </location>
</feature>
<dbReference type="AlphaFoldDB" id="A0A8C4DRI3"/>
<dbReference type="InterPro" id="IPR001965">
    <property type="entry name" value="Znf_PHD"/>
</dbReference>
<keyword evidence="4" id="KW-0862">Zinc</keyword>
<evidence type="ECO:0000259" key="9">
    <source>
        <dbReference type="PROSITE" id="PS50014"/>
    </source>
</evidence>
<dbReference type="Gene3D" id="3.30.40.10">
    <property type="entry name" value="Zinc/RING finger domain, C3HC4 (zinc finger)"/>
    <property type="match status" value="1"/>
</dbReference>
<name>A0A8C4DRI3_DICLA</name>
<dbReference type="InterPro" id="IPR008087">
    <property type="entry name" value="AIRE"/>
</dbReference>
<dbReference type="SMART" id="SM00249">
    <property type="entry name" value="PHD"/>
    <property type="match status" value="1"/>
</dbReference>
<dbReference type="InterPro" id="IPR010919">
    <property type="entry name" value="SAND-like_dom_sf"/>
</dbReference>
<dbReference type="InterPro" id="IPR000770">
    <property type="entry name" value="SAND_dom"/>
</dbReference>
<evidence type="ECO:0000256" key="4">
    <source>
        <dbReference type="ARBA" id="ARBA00022833"/>
    </source>
</evidence>
<dbReference type="SMART" id="SM00258">
    <property type="entry name" value="SAND"/>
    <property type="match status" value="2"/>
</dbReference>
<dbReference type="SUPFAM" id="SSF63763">
    <property type="entry name" value="SAND domain-like"/>
    <property type="match status" value="2"/>
</dbReference>
<feature type="domain" description="PHD-type" evidence="10">
    <location>
        <begin position="439"/>
        <end position="496"/>
    </location>
</feature>
<dbReference type="PROSITE" id="PS51414">
    <property type="entry name" value="HSR"/>
    <property type="match status" value="1"/>
</dbReference>
<protein>
    <submittedName>
        <fullName evidence="13">SP110 nuclear antigen, tandem duplicate 1</fullName>
    </submittedName>
</protein>
<dbReference type="GO" id="GO:0005737">
    <property type="term" value="C:cytoplasm"/>
    <property type="evidence" value="ECO:0007669"/>
    <property type="project" value="InterPro"/>
</dbReference>
<feature type="compositionally biased region" description="Acidic residues" evidence="8">
    <location>
        <begin position="292"/>
        <end position="306"/>
    </location>
</feature>
<dbReference type="PRINTS" id="PR01711">
    <property type="entry name" value="AIREGULATOR"/>
</dbReference>
<feature type="domain" description="SAND" evidence="11">
    <location>
        <begin position="335"/>
        <end position="415"/>
    </location>
</feature>
<accession>A0A8C4DRI3</accession>
<dbReference type="InterPro" id="IPR019787">
    <property type="entry name" value="Znf_PHD-finger"/>
</dbReference>
<dbReference type="RefSeq" id="XP_051244141.1">
    <property type="nucleotide sequence ID" value="XM_051388181.1"/>
</dbReference>
<dbReference type="SUPFAM" id="SSF47370">
    <property type="entry name" value="Bromodomain"/>
    <property type="match status" value="1"/>
</dbReference>
<dbReference type="Pfam" id="PF01342">
    <property type="entry name" value="SAND"/>
    <property type="match status" value="2"/>
</dbReference>
<dbReference type="Gene3D" id="1.20.920.10">
    <property type="entry name" value="Bromodomain-like"/>
    <property type="match status" value="1"/>
</dbReference>
<dbReference type="Pfam" id="PF03172">
    <property type="entry name" value="HSR"/>
    <property type="match status" value="1"/>
</dbReference>
<feature type="compositionally biased region" description="Acidic residues" evidence="8">
    <location>
        <begin position="319"/>
        <end position="332"/>
    </location>
</feature>
<evidence type="ECO:0000256" key="7">
    <source>
        <dbReference type="PROSITE-ProRule" id="PRU00146"/>
    </source>
</evidence>
<dbReference type="PRINTS" id="PR00503">
    <property type="entry name" value="BROMODOMAIN"/>
</dbReference>
<dbReference type="PROSITE" id="PS50014">
    <property type="entry name" value="BROMODOMAIN_2"/>
    <property type="match status" value="1"/>
</dbReference>
<dbReference type="SUPFAM" id="SSF57903">
    <property type="entry name" value="FYVE/PHD zinc finger"/>
    <property type="match status" value="1"/>
</dbReference>
<evidence type="ECO:0000256" key="6">
    <source>
        <dbReference type="PROSITE-ProRule" id="PRU00035"/>
    </source>
</evidence>
<dbReference type="InterPro" id="IPR036427">
    <property type="entry name" value="Bromodomain-like_sf"/>
</dbReference>
<keyword evidence="2" id="KW-0479">Metal-binding</keyword>
<evidence type="ECO:0000256" key="8">
    <source>
        <dbReference type="SAM" id="MobiDB-lite"/>
    </source>
</evidence>
<evidence type="ECO:0000259" key="11">
    <source>
        <dbReference type="PROSITE" id="PS50864"/>
    </source>
</evidence>
<dbReference type="PANTHER" id="PTHR46386">
    <property type="entry name" value="NUCLEAR BODY PROTEIN SP140"/>
    <property type="match status" value="1"/>
</dbReference>
<dbReference type="GO" id="GO:0008270">
    <property type="term" value="F:zinc ion binding"/>
    <property type="evidence" value="ECO:0007669"/>
    <property type="project" value="UniProtKB-KW"/>
</dbReference>
<evidence type="ECO:0000256" key="1">
    <source>
        <dbReference type="ARBA" id="ARBA00022553"/>
    </source>
</evidence>
<reference evidence="13" key="1">
    <citation type="submission" date="2025-08" db="UniProtKB">
        <authorList>
            <consortium name="Ensembl"/>
        </authorList>
    </citation>
    <scope>IDENTIFICATION</scope>
</reference>
<dbReference type="InterPro" id="IPR043563">
    <property type="entry name" value="Sp110/Sp140/Sp140L-like"/>
</dbReference>
<dbReference type="CTD" id="796843"/>
<dbReference type="CDD" id="cd04369">
    <property type="entry name" value="Bromodomain"/>
    <property type="match status" value="1"/>
</dbReference>